<dbReference type="Proteomes" id="UP000717696">
    <property type="component" value="Unassembled WGS sequence"/>
</dbReference>
<name>A0A9P9J928_9HYPO</name>
<reference evidence="3" key="1">
    <citation type="journal article" date="2021" name="Nat. Commun.">
        <title>Genetic determinants of endophytism in the Arabidopsis root mycobiome.</title>
        <authorList>
            <person name="Mesny F."/>
            <person name="Miyauchi S."/>
            <person name="Thiergart T."/>
            <person name="Pickel B."/>
            <person name="Atanasova L."/>
            <person name="Karlsson M."/>
            <person name="Huettel B."/>
            <person name="Barry K.W."/>
            <person name="Haridas S."/>
            <person name="Chen C."/>
            <person name="Bauer D."/>
            <person name="Andreopoulos W."/>
            <person name="Pangilinan J."/>
            <person name="LaButti K."/>
            <person name="Riley R."/>
            <person name="Lipzen A."/>
            <person name="Clum A."/>
            <person name="Drula E."/>
            <person name="Henrissat B."/>
            <person name="Kohler A."/>
            <person name="Grigoriev I.V."/>
            <person name="Martin F.M."/>
            <person name="Hacquard S."/>
        </authorList>
    </citation>
    <scope>NUCLEOTIDE SEQUENCE</scope>
    <source>
        <strain evidence="3">MPI-CAGE-AT-0021</strain>
    </source>
</reference>
<feature type="chain" id="PRO_5040394469" description="Secreted protein" evidence="2">
    <location>
        <begin position="34"/>
        <end position="292"/>
    </location>
</feature>
<evidence type="ECO:0000313" key="4">
    <source>
        <dbReference type="Proteomes" id="UP000717696"/>
    </source>
</evidence>
<organism evidence="3 4">
    <name type="scientific">Dactylonectria estremocensis</name>
    <dbReference type="NCBI Taxonomy" id="1079267"/>
    <lineage>
        <taxon>Eukaryota</taxon>
        <taxon>Fungi</taxon>
        <taxon>Dikarya</taxon>
        <taxon>Ascomycota</taxon>
        <taxon>Pezizomycotina</taxon>
        <taxon>Sordariomycetes</taxon>
        <taxon>Hypocreomycetidae</taxon>
        <taxon>Hypocreales</taxon>
        <taxon>Nectriaceae</taxon>
        <taxon>Dactylonectria</taxon>
    </lineage>
</organism>
<evidence type="ECO:0000256" key="1">
    <source>
        <dbReference type="SAM" id="MobiDB-lite"/>
    </source>
</evidence>
<comment type="caution">
    <text evidence="3">The sequence shown here is derived from an EMBL/GenBank/DDBJ whole genome shotgun (WGS) entry which is preliminary data.</text>
</comment>
<dbReference type="EMBL" id="JAGMUU010000004">
    <property type="protein sequence ID" value="KAH7155221.1"/>
    <property type="molecule type" value="Genomic_DNA"/>
</dbReference>
<keyword evidence="4" id="KW-1185">Reference proteome</keyword>
<protein>
    <recommendedName>
        <fullName evidence="5">Secreted protein</fullName>
    </recommendedName>
</protein>
<keyword evidence="2" id="KW-0732">Signal</keyword>
<proteinExistence type="predicted"/>
<evidence type="ECO:0008006" key="5">
    <source>
        <dbReference type="Google" id="ProtNLM"/>
    </source>
</evidence>
<dbReference type="AlphaFoldDB" id="A0A9P9J928"/>
<evidence type="ECO:0000256" key="2">
    <source>
        <dbReference type="SAM" id="SignalP"/>
    </source>
</evidence>
<feature type="signal peptide" evidence="2">
    <location>
        <begin position="1"/>
        <end position="33"/>
    </location>
</feature>
<accession>A0A9P9J928</accession>
<evidence type="ECO:0000313" key="3">
    <source>
        <dbReference type="EMBL" id="KAH7155221.1"/>
    </source>
</evidence>
<sequence>MRMMTRCRTWCRRGGSGALTLLLLPWGAGSARSSLSLLQVHGHQRTCSGRGGNFALGLPDRAARHGTTGQMVVGAAPTNAAAPGPPLTHCEVLQGSSELLQGMVTDQDQGLVADADGTAPDAAGSALGTRGPISFLVLREKNRTMRRLNACGRASGRQPIDPCPTALQRTCQRRSSPNKHLSEPFLLAVSLHFGPRKQANKENRQQAGIPTDGDEAIAAAAAALEAKARFQGAALTGPIGAWFSASSVFVRKASHPLCKIRGGLADVDDPLAHLRQRDPVSHLSTQSQTPTR</sequence>
<gene>
    <name evidence="3" type="ORF">B0J13DRAFT_654861</name>
</gene>
<feature type="compositionally biased region" description="Polar residues" evidence="1">
    <location>
        <begin position="282"/>
        <end position="292"/>
    </location>
</feature>
<feature type="region of interest" description="Disordered" evidence="1">
    <location>
        <begin position="273"/>
        <end position="292"/>
    </location>
</feature>